<dbReference type="Pfam" id="PF03721">
    <property type="entry name" value="UDPG_MGDP_dh_N"/>
    <property type="match status" value="1"/>
</dbReference>
<gene>
    <name evidence="6" type="ORF">F0U83_03860</name>
</gene>
<evidence type="ECO:0000256" key="2">
    <source>
        <dbReference type="ARBA" id="ARBA00023002"/>
    </source>
</evidence>
<dbReference type="SUPFAM" id="SSF48179">
    <property type="entry name" value="6-phosphogluconate dehydrogenase C-terminal domain-like"/>
    <property type="match status" value="1"/>
</dbReference>
<dbReference type="OrthoDB" id="9803238at2"/>
<dbReference type="InterPro" id="IPR028359">
    <property type="entry name" value="UDP_ManNAc/GlcNAc_DH"/>
</dbReference>
<dbReference type="GO" id="GO:0000271">
    <property type="term" value="P:polysaccharide biosynthetic process"/>
    <property type="evidence" value="ECO:0007669"/>
    <property type="project" value="InterPro"/>
</dbReference>
<dbReference type="RefSeq" id="WP_138986612.1">
    <property type="nucleotide sequence ID" value="NZ_CP043869.1"/>
</dbReference>
<dbReference type="InterPro" id="IPR014027">
    <property type="entry name" value="UDP-Glc/GDP-Man_DH_C"/>
</dbReference>
<sequence length="437" mass="47513">MKKIAVVGLGYVGLPLAVAFGKRIPTIGFDLDENKLSNYRKGVDPSGEVEPEGLAAAAGLEYTSDPARLKDASMIIVAVPTPIDQARRPDLTPLERACKTVGANLSAGTIVIFESTVYPGCTEEVCVPILEAESGLKWAGNESSSSVPANNGFYIGYSPERINPGDKVNRLETIVKIVAGDTAQTLEKVAELYERVVDAGVHRAASVKVAEAAKVIENTQRDLNIALMNELSLIFHKLGIDTLDVLEAAGTKWNFLPFRPGLVGGHCIGVDPYYLTYKAETAGHHPQVILAGRQINDGMGKYLAEQTVKNLIQRGKQVNGAKVVILGLTFKEDCPDLRNSRVEDIINELQSYCCDVVVHDPIAKADEAMHEYGVQLQDWAQLPQADAVILAVAHQFYRSLSVSDFTPLLTENGILMDVKSILDREAFMAADIDLWRL</sequence>
<dbReference type="Pfam" id="PF00984">
    <property type="entry name" value="UDPG_MGDP_dh"/>
    <property type="match status" value="1"/>
</dbReference>
<dbReference type="InterPro" id="IPR036291">
    <property type="entry name" value="NAD(P)-bd_dom_sf"/>
</dbReference>
<dbReference type="InterPro" id="IPR014026">
    <property type="entry name" value="UDP-Glc/GDP-Man_DH_dimer"/>
</dbReference>
<dbReference type="SUPFAM" id="SSF51735">
    <property type="entry name" value="NAD(P)-binding Rossmann-fold domains"/>
    <property type="match status" value="1"/>
</dbReference>
<dbReference type="PANTHER" id="PTHR43491">
    <property type="entry name" value="UDP-N-ACETYL-D-MANNOSAMINE DEHYDROGENASE"/>
    <property type="match status" value="1"/>
</dbReference>
<feature type="domain" description="UDP-glucose/GDP-mannose dehydrogenase C-terminal" evidence="5">
    <location>
        <begin position="324"/>
        <end position="424"/>
    </location>
</feature>
<dbReference type="EMBL" id="CP043869">
    <property type="protein sequence ID" value="QEQ95908.1"/>
    <property type="molecule type" value="Genomic_DNA"/>
</dbReference>
<dbReference type="KEGG" id="ncu:F0U83_03860"/>
<evidence type="ECO:0000256" key="4">
    <source>
        <dbReference type="PIRNR" id="PIRNR000124"/>
    </source>
</evidence>
<reference evidence="6 7" key="1">
    <citation type="journal article" date="2019" name="Biochem. Eng. J.">
        <title>Metabolic engineering of the marine bacteria Neptunomonas concharum for the production of acetoin and meso-2,3-butanediol from acetate.</title>
        <authorList>
            <person name="Li W."/>
            <person name="Pu N."/>
            <person name="Liu C.-X."/>
            <person name="Yuan Q.-P."/>
            <person name="Li Z.-J."/>
        </authorList>
    </citation>
    <scope>NUCLEOTIDE SEQUENCE [LARGE SCALE GENOMIC DNA]</scope>
    <source>
        <strain evidence="6 7">JCM17730</strain>
    </source>
</reference>
<keyword evidence="2" id="KW-0560">Oxidoreductase</keyword>
<evidence type="ECO:0000256" key="3">
    <source>
        <dbReference type="ARBA" id="ARBA00023027"/>
    </source>
</evidence>
<dbReference type="InterPro" id="IPR008927">
    <property type="entry name" value="6-PGluconate_DH-like_C_sf"/>
</dbReference>
<dbReference type="SMART" id="SM00984">
    <property type="entry name" value="UDPG_MGDP_dh_C"/>
    <property type="match status" value="1"/>
</dbReference>
<dbReference type="PANTHER" id="PTHR43491:SF2">
    <property type="entry name" value="UDP-N-ACETYL-D-MANNOSAMINE DEHYDROGENASE"/>
    <property type="match status" value="1"/>
</dbReference>
<comment type="similarity">
    <text evidence="1 4">Belongs to the UDP-glucose/GDP-mannose dehydrogenase family.</text>
</comment>
<dbReference type="InterPro" id="IPR001732">
    <property type="entry name" value="UDP-Glc/GDP-Man_DH_N"/>
</dbReference>
<dbReference type="AlphaFoldDB" id="A0A5P1R8I1"/>
<dbReference type="GO" id="GO:0016628">
    <property type="term" value="F:oxidoreductase activity, acting on the CH-CH group of donors, NAD or NADP as acceptor"/>
    <property type="evidence" value="ECO:0007669"/>
    <property type="project" value="InterPro"/>
</dbReference>
<dbReference type="Pfam" id="PF03720">
    <property type="entry name" value="UDPG_MGDP_dh_C"/>
    <property type="match status" value="1"/>
</dbReference>
<organism evidence="6 7">
    <name type="scientific">Neptunomonas concharum</name>
    <dbReference type="NCBI Taxonomy" id="1031538"/>
    <lineage>
        <taxon>Bacteria</taxon>
        <taxon>Pseudomonadati</taxon>
        <taxon>Pseudomonadota</taxon>
        <taxon>Gammaproteobacteria</taxon>
        <taxon>Oceanospirillales</taxon>
        <taxon>Oceanospirillaceae</taxon>
        <taxon>Neptunomonas</taxon>
    </lineage>
</organism>
<dbReference type="Proteomes" id="UP000324760">
    <property type="component" value="Chromosome"/>
</dbReference>
<dbReference type="Gene3D" id="3.40.50.720">
    <property type="entry name" value="NAD(P)-binding Rossmann-like Domain"/>
    <property type="match status" value="2"/>
</dbReference>
<dbReference type="GO" id="GO:0051287">
    <property type="term" value="F:NAD binding"/>
    <property type="evidence" value="ECO:0007669"/>
    <property type="project" value="InterPro"/>
</dbReference>
<accession>A0A5P1R8I1</accession>
<keyword evidence="7" id="KW-1185">Reference proteome</keyword>
<keyword evidence="3" id="KW-0520">NAD</keyword>
<name>A0A5P1R8I1_9GAMM</name>
<dbReference type="PIRSF" id="PIRSF000124">
    <property type="entry name" value="UDPglc_GDPman_dh"/>
    <property type="match status" value="1"/>
</dbReference>
<dbReference type="PIRSF" id="PIRSF500136">
    <property type="entry name" value="UDP_ManNAc_DH"/>
    <property type="match status" value="1"/>
</dbReference>
<dbReference type="GO" id="GO:0016616">
    <property type="term" value="F:oxidoreductase activity, acting on the CH-OH group of donors, NAD or NADP as acceptor"/>
    <property type="evidence" value="ECO:0007669"/>
    <property type="project" value="InterPro"/>
</dbReference>
<dbReference type="InterPro" id="IPR017476">
    <property type="entry name" value="UDP-Glc/GDP-Man"/>
</dbReference>
<dbReference type="SUPFAM" id="SSF52413">
    <property type="entry name" value="UDP-glucose/GDP-mannose dehydrogenase C-terminal domain"/>
    <property type="match status" value="1"/>
</dbReference>
<evidence type="ECO:0000256" key="1">
    <source>
        <dbReference type="ARBA" id="ARBA00006601"/>
    </source>
</evidence>
<evidence type="ECO:0000313" key="7">
    <source>
        <dbReference type="Proteomes" id="UP000324760"/>
    </source>
</evidence>
<evidence type="ECO:0000259" key="5">
    <source>
        <dbReference type="SMART" id="SM00984"/>
    </source>
</evidence>
<proteinExistence type="inferred from homology"/>
<protein>
    <submittedName>
        <fullName evidence="6">Nucleotide sugar dehydrogenase</fullName>
    </submittedName>
</protein>
<evidence type="ECO:0000313" key="6">
    <source>
        <dbReference type="EMBL" id="QEQ95908.1"/>
    </source>
</evidence>
<dbReference type="NCBIfam" id="TIGR03026">
    <property type="entry name" value="NDP-sugDHase"/>
    <property type="match status" value="1"/>
</dbReference>
<dbReference type="InterPro" id="IPR036220">
    <property type="entry name" value="UDP-Glc/GDP-Man_DH_C_sf"/>
</dbReference>